<dbReference type="SFLD" id="SFLDG01140">
    <property type="entry name" value="C2.B:_Phosphomannomutase_and_P"/>
    <property type="match status" value="1"/>
</dbReference>
<dbReference type="PANTHER" id="PTHR10000">
    <property type="entry name" value="PHOSPHOSERINE PHOSPHATASE"/>
    <property type="match status" value="1"/>
</dbReference>
<dbReference type="RefSeq" id="WP_186886293.1">
    <property type="nucleotide sequence ID" value="NZ_JACONZ010000001.1"/>
</dbReference>
<evidence type="ECO:0000313" key="1">
    <source>
        <dbReference type="EMBL" id="MBC5579912.1"/>
    </source>
</evidence>
<dbReference type="NCBIfam" id="TIGR01484">
    <property type="entry name" value="HAD-SF-IIB"/>
    <property type="match status" value="1"/>
</dbReference>
<dbReference type="InterPro" id="IPR023214">
    <property type="entry name" value="HAD_sf"/>
</dbReference>
<gene>
    <name evidence="1" type="ORF">H8S23_00125</name>
</gene>
<dbReference type="AlphaFoldDB" id="A0A923I6M1"/>
<name>A0A923I6M1_9FIRM</name>
<dbReference type="PANTHER" id="PTHR10000:SF53">
    <property type="entry name" value="5-AMINO-6-(5-PHOSPHO-D-RIBITYLAMINO)URACIL PHOSPHATASE YBJI-RELATED"/>
    <property type="match status" value="1"/>
</dbReference>
<dbReference type="Proteomes" id="UP000659630">
    <property type="component" value="Unassembled WGS sequence"/>
</dbReference>
<proteinExistence type="predicted"/>
<dbReference type="GO" id="GO:0005829">
    <property type="term" value="C:cytosol"/>
    <property type="evidence" value="ECO:0007669"/>
    <property type="project" value="TreeGrafter"/>
</dbReference>
<dbReference type="Gene3D" id="3.40.50.1000">
    <property type="entry name" value="HAD superfamily/HAD-like"/>
    <property type="match status" value="1"/>
</dbReference>
<comment type="caution">
    <text evidence="1">The sequence shown here is derived from an EMBL/GenBank/DDBJ whole genome shotgun (WGS) entry which is preliminary data.</text>
</comment>
<dbReference type="InterPro" id="IPR036412">
    <property type="entry name" value="HAD-like_sf"/>
</dbReference>
<dbReference type="GO" id="GO:0016791">
    <property type="term" value="F:phosphatase activity"/>
    <property type="evidence" value="ECO:0007669"/>
    <property type="project" value="TreeGrafter"/>
</dbReference>
<dbReference type="InterPro" id="IPR006379">
    <property type="entry name" value="HAD-SF_hydro_IIB"/>
</dbReference>
<dbReference type="GO" id="GO:0000287">
    <property type="term" value="F:magnesium ion binding"/>
    <property type="evidence" value="ECO:0007669"/>
    <property type="project" value="TreeGrafter"/>
</dbReference>
<sequence>MIRLIASDIDGTLLQNGARDLSEELFDLIRKLHRSGILFVPASGRQYLNLRSLFAPVADELIYLCENGALVMEKDRALSKTALERDAGLELIRQIQEYQPLEVLVSGERTCYVSPRRPDYVDHIRYFVGNRTTAVEDFSAIEEPFLKISAWCPDGVTPKIERFFETRWADQVSVAVAGECWLDFTLANKGTGLQAISERLGIPPAQIAVFGDNFNDLPMMRFAGVSYAMEGASPGVKAQADHTCRRVEEVLKDFI</sequence>
<reference evidence="1" key="1">
    <citation type="submission" date="2020-08" db="EMBL/GenBank/DDBJ databases">
        <title>Genome public.</title>
        <authorList>
            <person name="Liu C."/>
            <person name="Sun Q."/>
        </authorList>
    </citation>
    <scope>NUCLEOTIDE SEQUENCE</scope>
    <source>
        <strain evidence="1">BX8</strain>
    </source>
</reference>
<keyword evidence="2" id="KW-1185">Reference proteome</keyword>
<evidence type="ECO:0000313" key="2">
    <source>
        <dbReference type="Proteomes" id="UP000659630"/>
    </source>
</evidence>
<accession>A0A923I6M1</accession>
<dbReference type="EMBL" id="JACONZ010000001">
    <property type="protein sequence ID" value="MBC5579912.1"/>
    <property type="molecule type" value="Genomic_DNA"/>
</dbReference>
<dbReference type="PROSITE" id="PS01229">
    <property type="entry name" value="COF_2"/>
    <property type="match status" value="1"/>
</dbReference>
<dbReference type="Pfam" id="PF08282">
    <property type="entry name" value="Hydrolase_3"/>
    <property type="match status" value="1"/>
</dbReference>
<dbReference type="InterPro" id="IPR000150">
    <property type="entry name" value="Cof"/>
</dbReference>
<dbReference type="SFLD" id="SFLDS00003">
    <property type="entry name" value="Haloacid_Dehalogenase"/>
    <property type="match status" value="1"/>
</dbReference>
<organism evidence="1 2">
    <name type="scientific">Anaerofilum hominis</name>
    <dbReference type="NCBI Taxonomy" id="2763016"/>
    <lineage>
        <taxon>Bacteria</taxon>
        <taxon>Bacillati</taxon>
        <taxon>Bacillota</taxon>
        <taxon>Clostridia</taxon>
        <taxon>Eubacteriales</taxon>
        <taxon>Oscillospiraceae</taxon>
        <taxon>Anaerofilum</taxon>
    </lineage>
</organism>
<dbReference type="Gene3D" id="3.30.1240.10">
    <property type="match status" value="1"/>
</dbReference>
<dbReference type="NCBIfam" id="TIGR00099">
    <property type="entry name" value="Cof-subfamily"/>
    <property type="match status" value="1"/>
</dbReference>
<dbReference type="SUPFAM" id="SSF56784">
    <property type="entry name" value="HAD-like"/>
    <property type="match status" value="1"/>
</dbReference>
<protein>
    <submittedName>
        <fullName evidence="1">HAD family phosphatase</fullName>
    </submittedName>
</protein>